<protein>
    <submittedName>
        <fullName evidence="2">Uncharacterized protein</fullName>
    </submittedName>
</protein>
<comment type="caution">
    <text evidence="2">The sequence shown here is derived from an EMBL/GenBank/DDBJ whole genome shotgun (WGS) entry which is preliminary data.</text>
</comment>
<dbReference type="PANTHER" id="PTHR46704:SF1">
    <property type="entry name" value="TELOMERE LENGTH REGULATION PROTEIN TEL2 HOMOLOG"/>
    <property type="match status" value="1"/>
</dbReference>
<dbReference type="AlphaFoldDB" id="A0A6A0GNE6"/>
<sequence>MIDMSSNDLICIYSTLKFVVAEANRHGSSKTSDPSEESDEVKAEEGSHSRSAGTENYATLDDKMAAASQLYGKLVSGEIGKLADKHPDVFKFFMSGNHVIRRSDRYWAGLSSDLVIEHTLMRTMKTTERLTRGRGMAESQRTLRLLSMPACSSVNAAMQNLTEADFATSDQHKDATPARQSRDDKDARSLFGYLQLRDPFQCDNSLQNIATGVTASSTVNADQAREVGCKILQSMAGHNVGDFMFKKDTVVTMDSKSCAKVDGQSAPVDSQLLSQRLLTVARENSENMSNVFKYELCNQPSALFEQSGLPREAKKSVLADAIWNMAKGDDMHAAQPLTHQMQYVLDGGSLLPRLPWPRGATFDSICIMYVDYVRKFQQPTIVFDGYMAGPSTKDITHS</sequence>
<reference evidence="2" key="2">
    <citation type="journal article" date="2018" name="Environ. Sci. Technol.">
        <title>The Toxicogenome of Hyalella azteca: A Model for Sediment Ecotoxicology and Evolutionary Toxicology.</title>
        <authorList>
            <person name="Poynton H.C."/>
            <person name="Hasenbein S."/>
            <person name="Benoit J.B."/>
            <person name="Sepulveda M.S."/>
            <person name="Poelchau M.F."/>
            <person name="Hughes D.S.T."/>
            <person name="Murali S.C."/>
            <person name="Chen S."/>
            <person name="Glastad K.M."/>
            <person name="Goodisman M.A.D."/>
            <person name="Werren J.H."/>
            <person name="Vineis J.H."/>
            <person name="Bowen J.L."/>
            <person name="Friedrich M."/>
            <person name="Jones J."/>
            <person name="Robertson H.M."/>
            <person name="Feyereisen R."/>
            <person name="Mechler-Hickson A."/>
            <person name="Mathers N."/>
            <person name="Lee C.E."/>
            <person name="Colbourne J.K."/>
            <person name="Biales A."/>
            <person name="Johnston J.S."/>
            <person name="Wellborn G.A."/>
            <person name="Rosendale A.J."/>
            <person name="Cridge A.G."/>
            <person name="Munoz-Torres M.C."/>
            <person name="Bain P.A."/>
            <person name="Manny A.R."/>
            <person name="Major K.M."/>
            <person name="Lambert F.N."/>
            <person name="Vulpe C.D."/>
            <person name="Tuck P."/>
            <person name="Blalock B.J."/>
            <person name="Lin Y.Y."/>
            <person name="Smith M.E."/>
            <person name="Ochoa-Acuna H."/>
            <person name="Chen M.M."/>
            <person name="Childers C.P."/>
            <person name="Qu J."/>
            <person name="Dugan S."/>
            <person name="Lee S.L."/>
            <person name="Chao H."/>
            <person name="Dinh H."/>
            <person name="Han Y."/>
            <person name="Doddapaneni H."/>
            <person name="Worley K.C."/>
            <person name="Muzny D.M."/>
            <person name="Gibbs R.A."/>
            <person name="Richards S."/>
        </authorList>
    </citation>
    <scope>NUCLEOTIDE SEQUENCE</scope>
    <source>
        <strain evidence="2">HAZT.00-mixed</strain>
        <tissue evidence="2">Whole organism</tissue>
    </source>
</reference>
<proteinExistence type="predicted"/>
<evidence type="ECO:0000313" key="2">
    <source>
        <dbReference type="EMBL" id="KAA0183266.1"/>
    </source>
</evidence>
<name>A0A6A0GNE6_HYAAZ</name>
<evidence type="ECO:0000256" key="1">
    <source>
        <dbReference type="SAM" id="MobiDB-lite"/>
    </source>
</evidence>
<feature type="region of interest" description="Disordered" evidence="1">
    <location>
        <begin position="25"/>
        <end position="56"/>
    </location>
</feature>
<dbReference type="EMBL" id="JQDR03017970">
    <property type="protein sequence ID" value="KAA0183266.1"/>
    <property type="molecule type" value="Genomic_DNA"/>
</dbReference>
<reference evidence="2" key="3">
    <citation type="submission" date="2019-06" db="EMBL/GenBank/DDBJ databases">
        <authorList>
            <person name="Poynton C."/>
            <person name="Hasenbein S."/>
            <person name="Benoit J.B."/>
            <person name="Sepulveda M.S."/>
            <person name="Poelchau M.F."/>
            <person name="Murali S.C."/>
            <person name="Chen S."/>
            <person name="Glastad K.M."/>
            <person name="Werren J.H."/>
            <person name="Vineis J.H."/>
            <person name="Bowen J.L."/>
            <person name="Friedrich M."/>
            <person name="Jones J."/>
            <person name="Robertson H.M."/>
            <person name="Feyereisen R."/>
            <person name="Mechler-Hickson A."/>
            <person name="Mathers N."/>
            <person name="Lee C.E."/>
            <person name="Colbourne J.K."/>
            <person name="Biales A."/>
            <person name="Johnston J.S."/>
            <person name="Wellborn G.A."/>
            <person name="Rosendale A.J."/>
            <person name="Cridge A.G."/>
            <person name="Munoz-Torres M.C."/>
            <person name="Bain P.A."/>
            <person name="Manny A.R."/>
            <person name="Major K.M."/>
            <person name="Lambert F.N."/>
            <person name="Vulpe C.D."/>
            <person name="Tuck P."/>
            <person name="Blalock B.J."/>
            <person name="Lin Y.-Y."/>
            <person name="Smith M.E."/>
            <person name="Ochoa-Acuna H."/>
            <person name="Chen M.-J.M."/>
            <person name="Childers C.P."/>
            <person name="Qu J."/>
            <person name="Dugan S."/>
            <person name="Lee S.L."/>
            <person name="Chao H."/>
            <person name="Dinh H."/>
            <person name="Han Y."/>
            <person name="Doddapaneni H."/>
            <person name="Worley K.C."/>
            <person name="Muzny D.M."/>
            <person name="Gibbs R.A."/>
            <person name="Richards S."/>
        </authorList>
    </citation>
    <scope>NUCLEOTIDE SEQUENCE</scope>
    <source>
        <strain evidence="2">HAZT.00-mixed</strain>
        <tissue evidence="2">Whole organism</tissue>
    </source>
</reference>
<accession>A0A6A0GNE6</accession>
<dbReference type="Proteomes" id="UP000711488">
    <property type="component" value="Unassembled WGS sequence"/>
</dbReference>
<gene>
    <name evidence="2" type="ORF">HAZT_HAZT011765</name>
</gene>
<reference evidence="2" key="1">
    <citation type="submission" date="2014-08" db="EMBL/GenBank/DDBJ databases">
        <authorList>
            <person name="Murali S."/>
            <person name="Richards S."/>
            <person name="Bandaranaike D."/>
            <person name="Bellair M."/>
            <person name="Blankenburg K."/>
            <person name="Chao H."/>
            <person name="Dinh H."/>
            <person name="Doddapaneni H."/>
            <person name="Dugan-Rocha S."/>
            <person name="Elkadiri S."/>
            <person name="Gnanaolivu R."/>
            <person name="Hughes D."/>
            <person name="Lee S."/>
            <person name="Li M."/>
            <person name="Ming W."/>
            <person name="Munidasa M."/>
            <person name="Muniz J."/>
            <person name="Nguyen L."/>
            <person name="Osuji N."/>
            <person name="Pu L.-L."/>
            <person name="Puazo M."/>
            <person name="Skinner E."/>
            <person name="Qu C."/>
            <person name="Quiroz J."/>
            <person name="Raj R."/>
            <person name="Weissenberger G."/>
            <person name="Xin Y."/>
            <person name="Zou X."/>
            <person name="Han Y."/>
            <person name="Worley K."/>
            <person name="Muzny D."/>
            <person name="Gibbs R."/>
        </authorList>
    </citation>
    <scope>NUCLEOTIDE SEQUENCE</scope>
    <source>
        <strain evidence="2">HAZT.00-mixed</strain>
        <tissue evidence="2">Whole organism</tissue>
    </source>
</reference>
<organism evidence="2">
    <name type="scientific">Hyalella azteca</name>
    <name type="common">Amphipod</name>
    <dbReference type="NCBI Taxonomy" id="294128"/>
    <lineage>
        <taxon>Eukaryota</taxon>
        <taxon>Metazoa</taxon>
        <taxon>Ecdysozoa</taxon>
        <taxon>Arthropoda</taxon>
        <taxon>Crustacea</taxon>
        <taxon>Multicrustacea</taxon>
        <taxon>Malacostraca</taxon>
        <taxon>Eumalacostraca</taxon>
        <taxon>Peracarida</taxon>
        <taxon>Amphipoda</taxon>
        <taxon>Senticaudata</taxon>
        <taxon>Talitrida</taxon>
        <taxon>Talitroidea</taxon>
        <taxon>Hyalellidae</taxon>
        <taxon>Hyalella</taxon>
    </lineage>
</organism>
<dbReference type="PANTHER" id="PTHR46704">
    <property type="entry name" value="CXC DOMAIN-CONTAINING PROTEIN-RELATED"/>
    <property type="match status" value="1"/>
</dbReference>